<proteinExistence type="predicted"/>
<dbReference type="Pfam" id="PF12041">
    <property type="entry name" value="DELLA"/>
    <property type="match status" value="1"/>
</dbReference>
<evidence type="ECO:0000313" key="3">
    <source>
        <dbReference type="Proteomes" id="UP000631114"/>
    </source>
</evidence>
<dbReference type="EMBL" id="JADFTS010000006">
    <property type="protein sequence ID" value="KAF9601719.1"/>
    <property type="molecule type" value="Genomic_DNA"/>
</dbReference>
<dbReference type="InterPro" id="IPR021914">
    <property type="entry name" value="TF_DELLA_N"/>
</dbReference>
<dbReference type="Gene3D" id="1.10.10.1290">
    <property type="entry name" value="Transcriptional regulator DELLA, N-terminal domain"/>
    <property type="match status" value="1"/>
</dbReference>
<organism evidence="2 3">
    <name type="scientific">Coptis chinensis</name>
    <dbReference type="NCBI Taxonomy" id="261450"/>
    <lineage>
        <taxon>Eukaryota</taxon>
        <taxon>Viridiplantae</taxon>
        <taxon>Streptophyta</taxon>
        <taxon>Embryophyta</taxon>
        <taxon>Tracheophyta</taxon>
        <taxon>Spermatophyta</taxon>
        <taxon>Magnoliopsida</taxon>
        <taxon>Ranunculales</taxon>
        <taxon>Ranunculaceae</taxon>
        <taxon>Coptidoideae</taxon>
        <taxon>Coptis</taxon>
    </lineage>
</organism>
<dbReference type="InterPro" id="IPR038088">
    <property type="entry name" value="DELLA_N_sf"/>
</dbReference>
<gene>
    <name evidence="2" type="ORF">IFM89_022706</name>
</gene>
<protein>
    <recommendedName>
        <fullName evidence="1">Transcriptional factor DELLA N-terminal domain-containing protein</fullName>
    </recommendedName>
</protein>
<dbReference type="AlphaFoldDB" id="A0A835LSE9"/>
<keyword evidence="3" id="KW-1185">Reference proteome</keyword>
<evidence type="ECO:0000313" key="2">
    <source>
        <dbReference type="EMBL" id="KAF9601719.1"/>
    </source>
</evidence>
<name>A0A835LSE9_9MAGN</name>
<dbReference type="OrthoDB" id="1741652at2759"/>
<dbReference type="Proteomes" id="UP000631114">
    <property type="component" value="Unassembled WGS sequence"/>
</dbReference>
<feature type="domain" description="Transcriptional factor DELLA N-terminal" evidence="1">
    <location>
        <begin position="8"/>
        <end position="42"/>
    </location>
</feature>
<evidence type="ECO:0000259" key="1">
    <source>
        <dbReference type="Pfam" id="PF12041"/>
    </source>
</evidence>
<comment type="caution">
    <text evidence="2">The sequence shown here is derived from an EMBL/GenBank/DDBJ whole genome shotgun (WGS) entry which is preliminary data.</text>
</comment>
<sequence>MTMGSSSAAQEDVLLSHLGGSDTIHYNPSDLSTWLESMICEAELSLPQQQQSSNNHNPYIPPAKHGVPKFYGLIVGTIKQPKFMSYKTQSSRQRNVILRATF</sequence>
<reference evidence="2 3" key="1">
    <citation type="submission" date="2020-10" db="EMBL/GenBank/DDBJ databases">
        <title>The Coptis chinensis genome and diversification of protoberbering-type alkaloids.</title>
        <authorList>
            <person name="Wang B."/>
            <person name="Shu S."/>
            <person name="Song C."/>
            <person name="Liu Y."/>
        </authorList>
    </citation>
    <scope>NUCLEOTIDE SEQUENCE [LARGE SCALE GENOMIC DNA]</scope>
    <source>
        <strain evidence="2">HL-2020</strain>
        <tissue evidence="2">Leaf</tissue>
    </source>
</reference>
<accession>A0A835LSE9</accession>